<dbReference type="EMBL" id="GGEC01040493">
    <property type="protein sequence ID" value="MBX20977.1"/>
    <property type="molecule type" value="Transcribed_RNA"/>
</dbReference>
<sequence length="23" mass="2382">MGPLVKDRDGNIVRSVLAGIACP</sequence>
<dbReference type="AlphaFoldDB" id="A0A2P2LSN7"/>
<reference evidence="1" key="1">
    <citation type="submission" date="2018-02" db="EMBL/GenBank/DDBJ databases">
        <title>Rhizophora mucronata_Transcriptome.</title>
        <authorList>
            <person name="Meera S.P."/>
            <person name="Sreeshan A."/>
            <person name="Augustine A."/>
        </authorList>
    </citation>
    <scope>NUCLEOTIDE SEQUENCE</scope>
    <source>
        <tissue evidence="1">Leaf</tissue>
    </source>
</reference>
<evidence type="ECO:0000313" key="1">
    <source>
        <dbReference type="EMBL" id="MBX20977.1"/>
    </source>
</evidence>
<accession>A0A2P2LSN7</accession>
<proteinExistence type="predicted"/>
<organism evidence="1">
    <name type="scientific">Rhizophora mucronata</name>
    <name type="common">Asiatic mangrove</name>
    <dbReference type="NCBI Taxonomy" id="61149"/>
    <lineage>
        <taxon>Eukaryota</taxon>
        <taxon>Viridiplantae</taxon>
        <taxon>Streptophyta</taxon>
        <taxon>Embryophyta</taxon>
        <taxon>Tracheophyta</taxon>
        <taxon>Spermatophyta</taxon>
        <taxon>Magnoliopsida</taxon>
        <taxon>eudicotyledons</taxon>
        <taxon>Gunneridae</taxon>
        <taxon>Pentapetalae</taxon>
        <taxon>rosids</taxon>
        <taxon>fabids</taxon>
        <taxon>Malpighiales</taxon>
        <taxon>Rhizophoraceae</taxon>
        <taxon>Rhizophora</taxon>
    </lineage>
</organism>
<protein>
    <submittedName>
        <fullName evidence="1">Uncharacterized protein</fullName>
    </submittedName>
</protein>
<name>A0A2P2LSN7_RHIMU</name>